<evidence type="ECO:0000256" key="1">
    <source>
        <dbReference type="ARBA" id="ARBA00007033"/>
    </source>
</evidence>
<sequence length="370" mass="41822">MDLDDASGKRKVPNVQARSAMLTGALIVGMCLGVIVSEKLYLITQEADLPEGAVAAVRSRKLEVQASAGTAVRRSTGKPRSELEEILQRVAPQGEVMIAISNMNLIHEQSLVMWLECVQRIEGLTNWLIVAIDEQLAAYCKEKGINHYYRPVVIPDSQKDTGSNHAISAMKYEIIREFLQLGWDVLLSDVDIATLQNPFDHLYRDSDVEGMTDGFDPLTAYGEIYGIDDATMGWSRYAQGTRHMAFNSGLFFIRANDKTIDLLTRIADKLSKQKEWDQSVWNEFIFFLSHGDYKSPQIIPRVMDYMKFMNTKVLFKQVRHMPKDQQPKPVMVHSNYHPDKSDRLRAIIAHYIKGDEHALDKFPGGSEPGS</sequence>
<dbReference type="RefSeq" id="XP_005849483.1">
    <property type="nucleotide sequence ID" value="XM_005849421.1"/>
</dbReference>
<dbReference type="PANTHER" id="PTHR46581:SF3">
    <property type="entry name" value="ARABINOSYLTRANSFERASE RRA3"/>
    <property type="match status" value="1"/>
</dbReference>
<keyword evidence="2" id="KW-0472">Membrane</keyword>
<comment type="similarity">
    <text evidence="1 2">Belongs to the glycosyltransferase 77 family.</text>
</comment>
<evidence type="ECO:0000313" key="4">
    <source>
        <dbReference type="EMBL" id="EFN57381.1"/>
    </source>
</evidence>
<dbReference type="InterPro" id="IPR005069">
    <property type="entry name" value="Nucl-diP-sugar_transferase"/>
</dbReference>
<dbReference type="PANTHER" id="PTHR46581">
    <property type="entry name" value="ARABINOSYLTRANSFERASE RRA3"/>
    <property type="match status" value="1"/>
</dbReference>
<dbReference type="GO" id="GO:0071555">
    <property type="term" value="P:cell wall organization"/>
    <property type="evidence" value="ECO:0007669"/>
    <property type="project" value="UniProtKB-KW"/>
</dbReference>
<name>E1Z8Q9_CHLVA</name>
<dbReference type="GO" id="GO:0000139">
    <property type="term" value="C:Golgi membrane"/>
    <property type="evidence" value="ECO:0007669"/>
    <property type="project" value="UniProtKB-SubCell"/>
</dbReference>
<reference evidence="4 5" key="1">
    <citation type="journal article" date="2010" name="Plant Cell">
        <title>The Chlorella variabilis NC64A genome reveals adaptation to photosymbiosis, coevolution with viruses, and cryptic sex.</title>
        <authorList>
            <person name="Blanc G."/>
            <person name="Duncan G."/>
            <person name="Agarkova I."/>
            <person name="Borodovsky M."/>
            <person name="Gurnon J."/>
            <person name="Kuo A."/>
            <person name="Lindquist E."/>
            <person name="Lucas S."/>
            <person name="Pangilinan J."/>
            <person name="Polle J."/>
            <person name="Salamov A."/>
            <person name="Terry A."/>
            <person name="Yamada T."/>
            <person name="Dunigan D.D."/>
            <person name="Grigoriev I.V."/>
            <person name="Claverie J.M."/>
            <person name="Van Etten J.L."/>
        </authorList>
    </citation>
    <scope>NUCLEOTIDE SEQUENCE [LARGE SCALE GENOMIC DNA]</scope>
    <source>
        <strain evidence="4 5">NC64A</strain>
    </source>
</reference>
<dbReference type="InterPro" id="IPR029044">
    <property type="entry name" value="Nucleotide-diphossugar_trans"/>
</dbReference>
<keyword evidence="2" id="KW-0961">Cell wall biogenesis/degradation</keyword>
<dbReference type="GO" id="GO:0016757">
    <property type="term" value="F:glycosyltransferase activity"/>
    <property type="evidence" value="ECO:0007669"/>
    <property type="project" value="UniProtKB-KW"/>
</dbReference>
<dbReference type="InterPro" id="IPR044290">
    <property type="entry name" value="RRA1/2/3"/>
</dbReference>
<feature type="domain" description="Nucleotide-diphospho-sugar transferase" evidence="3">
    <location>
        <begin position="124"/>
        <end position="343"/>
    </location>
</feature>
<dbReference type="GO" id="GO:0080147">
    <property type="term" value="P:root hair cell development"/>
    <property type="evidence" value="ECO:0007669"/>
    <property type="project" value="InterPro"/>
</dbReference>
<keyword evidence="2" id="KW-0812">Transmembrane</keyword>
<dbReference type="OMA" id="NRTAYGY"/>
<protein>
    <recommendedName>
        <fullName evidence="2">Glycosyltransferase</fullName>
        <ecNumber evidence="2">2.4.2.-</ecNumber>
    </recommendedName>
</protein>
<proteinExistence type="inferred from homology"/>
<evidence type="ECO:0000313" key="5">
    <source>
        <dbReference type="Proteomes" id="UP000008141"/>
    </source>
</evidence>
<keyword evidence="5" id="KW-1185">Reference proteome</keyword>
<keyword evidence="2" id="KW-0735">Signal-anchor</keyword>
<dbReference type="STRING" id="554065.E1Z8Q9"/>
<dbReference type="Pfam" id="PF03407">
    <property type="entry name" value="Nucleotid_trans"/>
    <property type="match status" value="1"/>
</dbReference>
<keyword evidence="2" id="KW-0808">Transferase</keyword>
<accession>E1Z8Q9</accession>
<dbReference type="Gene3D" id="3.90.550.10">
    <property type="entry name" value="Spore Coat Polysaccharide Biosynthesis Protein SpsA, Chain A"/>
    <property type="match status" value="1"/>
</dbReference>
<feature type="transmembrane region" description="Helical" evidence="2">
    <location>
        <begin position="20"/>
        <end position="37"/>
    </location>
</feature>
<dbReference type="SUPFAM" id="SSF53448">
    <property type="entry name" value="Nucleotide-diphospho-sugar transferases"/>
    <property type="match status" value="1"/>
</dbReference>
<comment type="subcellular location">
    <subcellularLocation>
        <location evidence="2">Golgi apparatus membrane</location>
        <topology evidence="2">Single-pass type II membrane protein</topology>
    </subcellularLocation>
</comment>
<dbReference type="InParanoid" id="E1Z8Q9"/>
<dbReference type="AlphaFoldDB" id="E1Z8Q9"/>
<dbReference type="KEGG" id="cvr:CHLNCDRAFT_34612"/>
<keyword evidence="2" id="KW-0328">Glycosyltransferase</keyword>
<keyword evidence="2" id="KW-1133">Transmembrane helix</keyword>
<dbReference type="EMBL" id="GL433839">
    <property type="protein sequence ID" value="EFN57381.1"/>
    <property type="molecule type" value="Genomic_DNA"/>
</dbReference>
<gene>
    <name evidence="4" type="ORF">CHLNCDRAFT_34612</name>
</gene>
<dbReference type="OrthoDB" id="540503at2759"/>
<evidence type="ECO:0000256" key="2">
    <source>
        <dbReference type="RuleBase" id="RU363055"/>
    </source>
</evidence>
<dbReference type="GeneID" id="17357121"/>
<dbReference type="Proteomes" id="UP000008141">
    <property type="component" value="Unassembled WGS sequence"/>
</dbReference>
<dbReference type="EC" id="2.4.2.-" evidence="2"/>
<evidence type="ECO:0000259" key="3">
    <source>
        <dbReference type="Pfam" id="PF03407"/>
    </source>
</evidence>
<keyword evidence="2" id="KW-0333">Golgi apparatus</keyword>
<dbReference type="eggNOG" id="ENOG502SIA1">
    <property type="taxonomic scope" value="Eukaryota"/>
</dbReference>
<organism evidence="5">
    <name type="scientific">Chlorella variabilis</name>
    <name type="common">Green alga</name>
    <dbReference type="NCBI Taxonomy" id="554065"/>
    <lineage>
        <taxon>Eukaryota</taxon>
        <taxon>Viridiplantae</taxon>
        <taxon>Chlorophyta</taxon>
        <taxon>core chlorophytes</taxon>
        <taxon>Trebouxiophyceae</taxon>
        <taxon>Chlorellales</taxon>
        <taxon>Chlorellaceae</taxon>
        <taxon>Chlorella clade</taxon>
        <taxon>Chlorella</taxon>
    </lineage>
</organism>